<comment type="similarity">
    <text evidence="1 2">Belongs to the cytochrome P450 family.</text>
</comment>
<dbReference type="InterPro" id="IPR002397">
    <property type="entry name" value="Cyt_P450_B"/>
</dbReference>
<name>A0ABP5K9M7_9ACTN</name>
<evidence type="ECO:0000256" key="2">
    <source>
        <dbReference type="RuleBase" id="RU000461"/>
    </source>
</evidence>
<dbReference type="InterPro" id="IPR001128">
    <property type="entry name" value="Cyt_P450"/>
</dbReference>
<dbReference type="Pfam" id="PF00067">
    <property type="entry name" value="p450"/>
    <property type="match status" value="1"/>
</dbReference>
<dbReference type="Gene3D" id="1.10.630.10">
    <property type="entry name" value="Cytochrome P450"/>
    <property type="match status" value="1"/>
</dbReference>
<gene>
    <name evidence="3" type="ORF">GCM10009727_20680</name>
</gene>
<keyword evidence="2" id="KW-0479">Metal-binding</keyword>
<protein>
    <submittedName>
        <fullName evidence="3">Cytochrome P450</fullName>
    </submittedName>
</protein>
<dbReference type="RefSeq" id="WP_344264075.1">
    <property type="nucleotide sequence ID" value="NZ_BAAAMR010000013.1"/>
</dbReference>
<evidence type="ECO:0000313" key="3">
    <source>
        <dbReference type="EMBL" id="GAA2129320.1"/>
    </source>
</evidence>
<dbReference type="PROSITE" id="PS00086">
    <property type="entry name" value="CYTOCHROME_P450"/>
    <property type="match status" value="1"/>
</dbReference>
<sequence>MDDLDLTDLDRFAHGFPYEVFDELRREAPVWWHPATEHTPGGEGFWVISRYTDVVAAASDATTFSSEGGPGRTGGGTLIEDLPGGFAAGVLLNMMDAPRHQHFRRLLTPSLTPRTLQTIEEDLRRRAERIVDAALAKGECDFLTDVAAELPLQAVAQLLGVPQEDRHQLLLWADATLDHEDRALGESTERTQQAAAEMFAYGTALLERKRTDPADDLLSLAAHARIDGAPLSDLEEQMLFNLLIAAGSETTRNAIAVGVHAMIDNPHTWERLQGNRQQLPTAIEEMLRWSSPTPYNRRTATRDITLGGQQIRAGDKVTLWWASANRDDETFPGAYRFDITRTPNPHLAFGRGGHFCLGAALARMEMRVVLDTLLDRVDSLELTAPIEHTRSNKHTGIRHMPIHLTPR</sequence>
<dbReference type="EMBL" id="BAAAMR010000013">
    <property type="protein sequence ID" value="GAA2129320.1"/>
    <property type="molecule type" value="Genomic_DNA"/>
</dbReference>
<comment type="caution">
    <text evidence="3">The sequence shown here is derived from an EMBL/GenBank/DDBJ whole genome shotgun (WGS) entry which is preliminary data.</text>
</comment>
<organism evidence="3 4">
    <name type="scientific">Actinomadura napierensis</name>
    <dbReference type="NCBI Taxonomy" id="267854"/>
    <lineage>
        <taxon>Bacteria</taxon>
        <taxon>Bacillati</taxon>
        <taxon>Actinomycetota</taxon>
        <taxon>Actinomycetes</taxon>
        <taxon>Streptosporangiales</taxon>
        <taxon>Thermomonosporaceae</taxon>
        <taxon>Actinomadura</taxon>
    </lineage>
</organism>
<dbReference type="PANTHER" id="PTHR46696:SF4">
    <property type="entry name" value="BIOTIN BIOSYNTHESIS CYTOCHROME P450"/>
    <property type="match status" value="1"/>
</dbReference>
<dbReference type="PRINTS" id="PR00385">
    <property type="entry name" value="P450"/>
</dbReference>
<dbReference type="InterPro" id="IPR017972">
    <property type="entry name" value="Cyt_P450_CS"/>
</dbReference>
<dbReference type="PANTHER" id="PTHR46696">
    <property type="entry name" value="P450, PUTATIVE (EUROFUNG)-RELATED"/>
    <property type="match status" value="1"/>
</dbReference>
<dbReference type="InterPro" id="IPR036396">
    <property type="entry name" value="Cyt_P450_sf"/>
</dbReference>
<keyword evidence="4" id="KW-1185">Reference proteome</keyword>
<proteinExistence type="inferred from homology"/>
<dbReference type="CDD" id="cd11033">
    <property type="entry name" value="CYP142-like"/>
    <property type="match status" value="1"/>
</dbReference>
<evidence type="ECO:0000256" key="1">
    <source>
        <dbReference type="ARBA" id="ARBA00010617"/>
    </source>
</evidence>
<dbReference type="PRINTS" id="PR00359">
    <property type="entry name" value="BP450"/>
</dbReference>
<keyword evidence="2" id="KW-0503">Monooxygenase</keyword>
<dbReference type="SUPFAM" id="SSF48264">
    <property type="entry name" value="Cytochrome P450"/>
    <property type="match status" value="1"/>
</dbReference>
<keyword evidence="2" id="KW-0349">Heme</keyword>
<reference evidence="4" key="1">
    <citation type="journal article" date="2019" name="Int. J. Syst. Evol. Microbiol.">
        <title>The Global Catalogue of Microorganisms (GCM) 10K type strain sequencing project: providing services to taxonomists for standard genome sequencing and annotation.</title>
        <authorList>
            <consortium name="The Broad Institute Genomics Platform"/>
            <consortium name="The Broad Institute Genome Sequencing Center for Infectious Disease"/>
            <person name="Wu L."/>
            <person name="Ma J."/>
        </authorList>
    </citation>
    <scope>NUCLEOTIDE SEQUENCE [LARGE SCALE GENOMIC DNA]</scope>
    <source>
        <strain evidence="4">JCM 13850</strain>
    </source>
</reference>
<evidence type="ECO:0000313" key="4">
    <source>
        <dbReference type="Proteomes" id="UP001501020"/>
    </source>
</evidence>
<dbReference type="Proteomes" id="UP001501020">
    <property type="component" value="Unassembled WGS sequence"/>
</dbReference>
<keyword evidence="2" id="KW-0560">Oxidoreductase</keyword>
<accession>A0ABP5K9M7</accession>
<keyword evidence="2" id="KW-0408">Iron</keyword>